<keyword evidence="8 15" id="KW-0547">Nucleotide-binding</keyword>
<dbReference type="GO" id="GO:0004674">
    <property type="term" value="F:protein serine/threonine kinase activity"/>
    <property type="evidence" value="ECO:0007669"/>
    <property type="project" value="UniProtKB-KW"/>
</dbReference>
<feature type="compositionally biased region" description="Basic and acidic residues" evidence="16">
    <location>
        <begin position="347"/>
        <end position="360"/>
    </location>
</feature>
<dbReference type="GO" id="GO:0005524">
    <property type="term" value="F:ATP binding"/>
    <property type="evidence" value="ECO:0007669"/>
    <property type="project" value="UniProtKB-UniRule"/>
</dbReference>
<dbReference type="GO" id="GO:0005634">
    <property type="term" value="C:nucleus"/>
    <property type="evidence" value="ECO:0007669"/>
    <property type="project" value="UniProtKB-SubCell"/>
</dbReference>
<evidence type="ECO:0000256" key="5">
    <source>
        <dbReference type="ARBA" id="ARBA00022527"/>
    </source>
</evidence>
<dbReference type="PANTHER" id="PTHR47634:SF6">
    <property type="entry name" value="SRSF PROTEIN KINASE 2"/>
    <property type="match status" value="1"/>
</dbReference>
<dbReference type="AlphaFoldDB" id="V9KAC1"/>
<feature type="compositionally biased region" description="Polar residues" evidence="16">
    <location>
        <begin position="450"/>
        <end position="460"/>
    </location>
</feature>
<dbReference type="GO" id="GO:0000245">
    <property type="term" value="P:spliceosomal complex assembly"/>
    <property type="evidence" value="ECO:0007669"/>
    <property type="project" value="TreeGrafter"/>
</dbReference>
<dbReference type="GO" id="GO:0030154">
    <property type="term" value="P:cell differentiation"/>
    <property type="evidence" value="ECO:0007669"/>
    <property type="project" value="UniProtKB-KW"/>
</dbReference>
<feature type="compositionally biased region" description="Basic and acidic residues" evidence="16">
    <location>
        <begin position="481"/>
        <end position="494"/>
    </location>
</feature>
<dbReference type="InterPro" id="IPR008271">
    <property type="entry name" value="Ser/Thr_kinase_AS"/>
</dbReference>
<evidence type="ECO:0000256" key="4">
    <source>
        <dbReference type="ARBA" id="ARBA00022490"/>
    </source>
</evidence>
<keyword evidence="9 18" id="KW-0418">Kinase</keyword>
<keyword evidence="6" id="KW-0597">Phosphoprotein</keyword>
<dbReference type="InterPro" id="IPR017441">
    <property type="entry name" value="Protein_kinase_ATP_BS"/>
</dbReference>
<feature type="compositionally biased region" description="Basic residues" evidence="16">
    <location>
        <begin position="11"/>
        <end position="23"/>
    </location>
</feature>
<dbReference type="SUPFAM" id="SSF56112">
    <property type="entry name" value="Protein kinase-like (PK-like)"/>
    <property type="match status" value="1"/>
</dbReference>
<organism evidence="18">
    <name type="scientific">Callorhinchus milii</name>
    <name type="common">Ghost shark</name>
    <dbReference type="NCBI Taxonomy" id="7868"/>
    <lineage>
        <taxon>Eukaryota</taxon>
        <taxon>Metazoa</taxon>
        <taxon>Chordata</taxon>
        <taxon>Craniata</taxon>
        <taxon>Vertebrata</taxon>
        <taxon>Chondrichthyes</taxon>
        <taxon>Holocephali</taxon>
        <taxon>Chimaeriformes</taxon>
        <taxon>Callorhinchidae</taxon>
        <taxon>Callorhinchus</taxon>
    </lineage>
</organism>
<dbReference type="InterPro" id="IPR000719">
    <property type="entry name" value="Prot_kinase_dom"/>
</dbReference>
<dbReference type="Pfam" id="PF00069">
    <property type="entry name" value="Pkinase"/>
    <property type="match status" value="2"/>
</dbReference>
<evidence type="ECO:0000256" key="13">
    <source>
        <dbReference type="ARBA" id="ARBA00047899"/>
    </source>
</evidence>
<evidence type="ECO:0000259" key="17">
    <source>
        <dbReference type="PROSITE" id="PS50011"/>
    </source>
</evidence>
<evidence type="ECO:0000256" key="14">
    <source>
        <dbReference type="ARBA" id="ARBA00048679"/>
    </source>
</evidence>
<feature type="region of interest" description="Disordered" evidence="16">
    <location>
        <begin position="307"/>
        <end position="508"/>
    </location>
</feature>
<protein>
    <recommendedName>
        <fullName evidence="3">non-specific serine/threonine protein kinase</fullName>
        <ecNumber evidence="3">2.7.11.1</ecNumber>
    </recommendedName>
</protein>
<evidence type="ECO:0000256" key="9">
    <source>
        <dbReference type="ARBA" id="ARBA00022777"/>
    </source>
</evidence>
<feature type="compositionally biased region" description="Basic and acidic residues" evidence="16">
    <location>
        <begin position="316"/>
        <end position="332"/>
    </location>
</feature>
<keyword evidence="7" id="KW-0808">Transferase</keyword>
<comment type="subcellular location">
    <subcellularLocation>
        <location evidence="2">Cytoplasm</location>
    </subcellularLocation>
    <subcellularLocation>
        <location evidence="1">Nucleus</location>
    </subcellularLocation>
</comment>
<dbReference type="InterPro" id="IPR011009">
    <property type="entry name" value="Kinase-like_dom_sf"/>
</dbReference>
<comment type="catalytic activity">
    <reaction evidence="14">
        <text>L-seryl-[protein] + ATP = O-phospho-L-seryl-[protein] + ADP + H(+)</text>
        <dbReference type="Rhea" id="RHEA:17989"/>
        <dbReference type="Rhea" id="RHEA-COMP:9863"/>
        <dbReference type="Rhea" id="RHEA-COMP:11604"/>
        <dbReference type="ChEBI" id="CHEBI:15378"/>
        <dbReference type="ChEBI" id="CHEBI:29999"/>
        <dbReference type="ChEBI" id="CHEBI:30616"/>
        <dbReference type="ChEBI" id="CHEBI:83421"/>
        <dbReference type="ChEBI" id="CHEBI:456216"/>
        <dbReference type="EC" id="2.7.11.1"/>
    </reaction>
</comment>
<dbReference type="GO" id="GO:0035556">
    <property type="term" value="P:intracellular signal transduction"/>
    <property type="evidence" value="ECO:0007669"/>
    <property type="project" value="TreeGrafter"/>
</dbReference>
<keyword evidence="11 15" id="KW-0067">ATP-binding</keyword>
<accession>V9KAC1</accession>
<dbReference type="PROSITE" id="PS00108">
    <property type="entry name" value="PROTEIN_KINASE_ST"/>
    <property type="match status" value="1"/>
</dbReference>
<sequence>MSSRKVLALQARKKRPRGKKEKLLKKPEPKRTHPPPTDPEPQEPEEEILGSDDEEQEDPADYCKGGYHPVKIGDLFNGRYHVIRKLGWGHFSTVWLCWDIQGKRFVAMKVVKSAQHYTETALDEIKLLRCVRESDPSDPNKDMVVQLVDDFKISGMNGIHVCMVFEVLGHHLLKWIIKSNYQGLPILCVKSIIQQVLQGLDYLHSKCKIIHTDIKPENILMCVDESYIRRMAVEATEWQKAGAPPPSGSAVSTAPQQKPAGKMSKNKKKKLKKKQKRQAELLEKRMQEIEELEREAERKKMEELLTAVTPNDQEEGEKAVELKETVLDHVADEAQENECNEDDQGEKEDAEKEEVKKDEAETTAARTEPEWAESPKTNGHVENGPFLSDQLYEEEEEEDEEEEDDEDDEEDECPTAEDSPVGPNTETFTYSNPYGQFNGELQNGRHKSPESQFSEMSESVFSRLLESAACGSGGSDGSTATEREDSSPSQDRSRTVSASSTGDMPKTKVRAADLLVNPLDPRNAEKIRVKIADLGNACWVHKHFTEDIQTRQYRSIEVLIGAGYSTPADIWSTACMAFELATGDYLFEPHSGEDYSRDEDHIALIIELLGKIPRKFAMSGKYSKEFFTKKGSLLCDLGELRHITKLKPWSLFDVLVEKYGWPHEEAAQFTDFLLPMLEMVPEKRASAAECLRHPWLGS</sequence>
<feature type="binding site" evidence="15">
    <location>
        <position position="109"/>
    </location>
    <ligand>
        <name>ATP</name>
        <dbReference type="ChEBI" id="CHEBI:30616"/>
    </ligand>
</feature>
<feature type="compositionally biased region" description="Acidic residues" evidence="16">
    <location>
        <begin position="333"/>
        <end position="346"/>
    </location>
</feature>
<evidence type="ECO:0000256" key="16">
    <source>
        <dbReference type="SAM" id="MobiDB-lite"/>
    </source>
</evidence>
<dbReference type="FunFam" id="1.10.510.10:FF:000105">
    <property type="entry name" value="SRSF protein kinase 2"/>
    <property type="match status" value="1"/>
</dbReference>
<dbReference type="PANTHER" id="PTHR47634">
    <property type="entry name" value="PROTEIN KINASE DOMAIN-CONTAINING PROTEIN-RELATED"/>
    <property type="match status" value="1"/>
</dbReference>
<feature type="domain" description="Protein kinase" evidence="17">
    <location>
        <begin position="80"/>
        <end position="696"/>
    </location>
</feature>
<keyword evidence="4" id="KW-0963">Cytoplasm</keyword>
<evidence type="ECO:0000256" key="12">
    <source>
        <dbReference type="ARBA" id="ARBA00023242"/>
    </source>
</evidence>
<dbReference type="GO" id="GO:0005737">
    <property type="term" value="C:cytoplasm"/>
    <property type="evidence" value="ECO:0007669"/>
    <property type="project" value="UniProtKB-SubCell"/>
</dbReference>
<keyword evidence="5" id="KW-0723">Serine/threonine-protein kinase</keyword>
<evidence type="ECO:0000256" key="15">
    <source>
        <dbReference type="PROSITE-ProRule" id="PRU10141"/>
    </source>
</evidence>
<dbReference type="GO" id="GO:0050684">
    <property type="term" value="P:regulation of mRNA processing"/>
    <property type="evidence" value="ECO:0007669"/>
    <property type="project" value="TreeGrafter"/>
</dbReference>
<keyword evidence="10" id="KW-0221">Differentiation</keyword>
<dbReference type="FunFam" id="1.10.510.10:FF:000293">
    <property type="entry name" value="SRSF protein kinase 1"/>
    <property type="match status" value="1"/>
</dbReference>
<feature type="region of interest" description="Disordered" evidence="16">
    <location>
        <begin position="1"/>
        <end position="63"/>
    </location>
</feature>
<name>V9KAC1_CALMI</name>
<evidence type="ECO:0000256" key="3">
    <source>
        <dbReference type="ARBA" id="ARBA00012513"/>
    </source>
</evidence>
<dbReference type="SMART" id="SM00220">
    <property type="entry name" value="S_TKc"/>
    <property type="match status" value="1"/>
</dbReference>
<feature type="compositionally biased region" description="Basic residues" evidence="16">
    <location>
        <begin position="264"/>
        <end position="276"/>
    </location>
</feature>
<dbReference type="EC" id="2.7.11.1" evidence="3"/>
<evidence type="ECO:0000313" key="18">
    <source>
        <dbReference type="EMBL" id="AFO94672.1"/>
    </source>
</evidence>
<proteinExistence type="evidence at transcript level"/>
<evidence type="ECO:0000256" key="8">
    <source>
        <dbReference type="ARBA" id="ARBA00022741"/>
    </source>
</evidence>
<dbReference type="EMBL" id="JW862155">
    <property type="protein sequence ID" value="AFO94672.1"/>
    <property type="molecule type" value="mRNA"/>
</dbReference>
<evidence type="ECO:0000256" key="7">
    <source>
        <dbReference type="ARBA" id="ARBA00022679"/>
    </source>
</evidence>
<evidence type="ECO:0000256" key="2">
    <source>
        <dbReference type="ARBA" id="ARBA00004496"/>
    </source>
</evidence>
<evidence type="ECO:0000256" key="6">
    <source>
        <dbReference type="ARBA" id="ARBA00022553"/>
    </source>
</evidence>
<dbReference type="FunFam" id="3.30.200.20:FF:000163">
    <property type="entry name" value="SRSF protein kinase 2 isoform X1"/>
    <property type="match status" value="1"/>
</dbReference>
<feature type="compositionally biased region" description="Polar residues" evidence="16">
    <location>
        <begin position="422"/>
        <end position="441"/>
    </location>
</feature>
<evidence type="ECO:0000256" key="11">
    <source>
        <dbReference type="ARBA" id="ARBA00022840"/>
    </source>
</evidence>
<feature type="compositionally biased region" description="Acidic residues" evidence="16">
    <location>
        <begin position="40"/>
        <end position="60"/>
    </location>
</feature>
<reference evidence="18" key="1">
    <citation type="journal article" date="2014" name="Nature">
        <title>Elephant shark genome provides unique insights into gnathostome evolution.</title>
        <authorList>
            <consortium name="International Elephant Shark Genome Sequencing Consortium"/>
            <person name="Venkatesh B."/>
            <person name="Lee A.P."/>
            <person name="Ravi V."/>
            <person name="Maurya A.K."/>
            <person name="Lian M.M."/>
            <person name="Swann J.B."/>
            <person name="Ohta Y."/>
            <person name="Flajnik M.F."/>
            <person name="Sutoh Y."/>
            <person name="Kasahara M."/>
            <person name="Hoon S."/>
            <person name="Gangu V."/>
            <person name="Roy S.W."/>
            <person name="Irimia M."/>
            <person name="Korzh V."/>
            <person name="Kondrychyn I."/>
            <person name="Lim Z.W."/>
            <person name="Tay B.H."/>
            <person name="Tohari S."/>
            <person name="Kong K.W."/>
            <person name="Ho S."/>
            <person name="Lorente-Galdos B."/>
            <person name="Quilez J."/>
            <person name="Marques-Bonet T."/>
            <person name="Raney B.J."/>
            <person name="Ingham P.W."/>
            <person name="Tay A."/>
            <person name="Hillier L.W."/>
            <person name="Minx P."/>
            <person name="Boehm T."/>
            <person name="Wilson R.K."/>
            <person name="Brenner S."/>
            <person name="Warren W.C."/>
        </authorList>
    </citation>
    <scope>NUCLEOTIDE SEQUENCE</scope>
    <source>
        <tissue evidence="18">Spleen</tissue>
    </source>
</reference>
<evidence type="ECO:0000256" key="1">
    <source>
        <dbReference type="ARBA" id="ARBA00004123"/>
    </source>
</evidence>
<dbReference type="PROSITE" id="PS50011">
    <property type="entry name" value="PROTEIN_KINASE_DOM"/>
    <property type="match status" value="1"/>
</dbReference>
<evidence type="ECO:0000256" key="10">
    <source>
        <dbReference type="ARBA" id="ARBA00022782"/>
    </source>
</evidence>
<comment type="catalytic activity">
    <reaction evidence="13">
        <text>L-threonyl-[protein] + ATP = O-phospho-L-threonyl-[protein] + ADP + H(+)</text>
        <dbReference type="Rhea" id="RHEA:46608"/>
        <dbReference type="Rhea" id="RHEA-COMP:11060"/>
        <dbReference type="Rhea" id="RHEA-COMP:11605"/>
        <dbReference type="ChEBI" id="CHEBI:15378"/>
        <dbReference type="ChEBI" id="CHEBI:30013"/>
        <dbReference type="ChEBI" id="CHEBI:30616"/>
        <dbReference type="ChEBI" id="CHEBI:61977"/>
        <dbReference type="ChEBI" id="CHEBI:456216"/>
        <dbReference type="EC" id="2.7.11.1"/>
    </reaction>
</comment>
<dbReference type="Gene3D" id="1.10.510.10">
    <property type="entry name" value="Transferase(Phosphotransferase) domain 1"/>
    <property type="match status" value="2"/>
</dbReference>
<feature type="region of interest" description="Disordered" evidence="16">
    <location>
        <begin position="238"/>
        <end position="278"/>
    </location>
</feature>
<dbReference type="PROSITE" id="PS00107">
    <property type="entry name" value="PROTEIN_KINASE_ATP"/>
    <property type="match status" value="1"/>
</dbReference>
<feature type="compositionally biased region" description="Acidic residues" evidence="16">
    <location>
        <begin position="391"/>
        <end position="415"/>
    </location>
</feature>
<dbReference type="Gene3D" id="3.30.200.20">
    <property type="entry name" value="Phosphorylase Kinase, domain 1"/>
    <property type="match status" value="1"/>
</dbReference>
<keyword evidence="12" id="KW-0539">Nucleus</keyword>
<dbReference type="InterPro" id="IPR051334">
    <property type="entry name" value="SRPK"/>
</dbReference>